<keyword evidence="5" id="KW-0862">Zinc</keyword>
<dbReference type="AlphaFoldDB" id="A0A8S4G7M5"/>
<dbReference type="FunFam" id="3.30.160.60:FF:000110">
    <property type="entry name" value="Zinc finger protein-like"/>
    <property type="match status" value="1"/>
</dbReference>
<feature type="domain" description="C2H2-type" evidence="10">
    <location>
        <begin position="31"/>
        <end position="59"/>
    </location>
</feature>
<evidence type="ECO:0000313" key="12">
    <source>
        <dbReference type="Proteomes" id="UP000653454"/>
    </source>
</evidence>
<dbReference type="SMART" id="SM00355">
    <property type="entry name" value="ZnF_C2H2"/>
    <property type="match status" value="6"/>
</dbReference>
<evidence type="ECO:0000256" key="4">
    <source>
        <dbReference type="ARBA" id="ARBA00022771"/>
    </source>
</evidence>
<keyword evidence="2" id="KW-0479">Metal-binding</keyword>
<keyword evidence="4 7" id="KW-0863">Zinc-finger</keyword>
<reference evidence="11" key="1">
    <citation type="submission" date="2020-11" db="EMBL/GenBank/DDBJ databases">
        <authorList>
            <person name="Whiteford S."/>
        </authorList>
    </citation>
    <scope>NUCLEOTIDE SEQUENCE</scope>
</reference>
<dbReference type="GO" id="GO:0000981">
    <property type="term" value="F:DNA-binding transcription factor activity, RNA polymerase II-specific"/>
    <property type="evidence" value="ECO:0007669"/>
    <property type="project" value="TreeGrafter"/>
</dbReference>
<gene>
    <name evidence="11" type="ORF">PLXY2_LOCUS14361</name>
</gene>
<feature type="region of interest" description="Disordered" evidence="9">
    <location>
        <begin position="137"/>
        <end position="166"/>
    </location>
</feature>
<evidence type="ECO:0000313" key="11">
    <source>
        <dbReference type="EMBL" id="CAG9136139.1"/>
    </source>
</evidence>
<sequence>MSLPKQIRFIKVLKSPVKVKVEPPDEEDLNIECRLCSKAFANEVAVRNHLRMEHSGEEVDLDTWVTDAMMKKPGTVPTTPPQKKLKAELKSEAGRRVIARRTAALVQSMQPTDIMSLASQDVSYIIIKAEDGKLNLEETNKNRRQKRSSEDEDSPRRKNKREREREVVPISGPFECLQPSTVGPDGACHQIFFSCCDYSIHFRDEHTRRRKAVKCQVCEKVLASSIGEEATSPYPCHVCGSGFQNNADLTTHMNTVHVKLKPFECAICHKRFTQQGGVLQHMRMHTGDRPFPCSYCQKSFTQKSGLDQHLRTHTKVKPYRCVICGKTFIQSVHLKQHMRTHTNVSPFQCVICEKRFKQSSHLNYHLKHHNEANMTEDQKTKYQELIGMINSQQLLVEAGSADDEEELRQAQQVIVEEGAELLQYEAEEVEYVEEENIKEDMSEQVVVEDNREYTLTDNGDAGWSARPAPVVVEDNREYTVTDNGDAGWSARPAP</sequence>
<feature type="domain" description="C2H2-type" evidence="10">
    <location>
        <begin position="291"/>
        <end position="318"/>
    </location>
</feature>
<dbReference type="Gene3D" id="3.30.160.60">
    <property type="entry name" value="Classic Zinc Finger"/>
    <property type="match status" value="5"/>
</dbReference>
<keyword evidence="12" id="KW-1185">Reference proteome</keyword>
<dbReference type="FunFam" id="3.30.160.60:FF:001049">
    <property type="entry name" value="zinc finger protein 319"/>
    <property type="match status" value="1"/>
</dbReference>
<feature type="domain" description="C2H2-type" evidence="10">
    <location>
        <begin position="234"/>
        <end position="262"/>
    </location>
</feature>
<dbReference type="PROSITE" id="PS50157">
    <property type="entry name" value="ZINC_FINGER_C2H2_2"/>
    <property type="match status" value="6"/>
</dbReference>
<dbReference type="Pfam" id="PF00096">
    <property type="entry name" value="zf-C2H2"/>
    <property type="match status" value="5"/>
</dbReference>
<keyword evidence="6" id="KW-0539">Nucleus</keyword>
<proteinExistence type="predicted"/>
<feature type="coiled-coil region" evidence="8">
    <location>
        <begin position="407"/>
        <end position="444"/>
    </location>
</feature>
<evidence type="ECO:0000256" key="3">
    <source>
        <dbReference type="ARBA" id="ARBA00022737"/>
    </source>
</evidence>
<evidence type="ECO:0000256" key="2">
    <source>
        <dbReference type="ARBA" id="ARBA00022723"/>
    </source>
</evidence>
<name>A0A8S4G7M5_PLUXY</name>
<keyword evidence="3" id="KW-0677">Repeat</keyword>
<feature type="domain" description="C2H2-type" evidence="10">
    <location>
        <begin position="347"/>
        <end position="374"/>
    </location>
</feature>
<dbReference type="PANTHER" id="PTHR24408">
    <property type="entry name" value="ZINC FINGER PROTEIN"/>
    <property type="match status" value="1"/>
</dbReference>
<dbReference type="InterPro" id="IPR036236">
    <property type="entry name" value="Znf_C2H2_sf"/>
</dbReference>
<feature type="domain" description="C2H2-type" evidence="10">
    <location>
        <begin position="319"/>
        <end position="346"/>
    </location>
</feature>
<dbReference type="PROSITE" id="PS00028">
    <property type="entry name" value="ZINC_FINGER_C2H2_1"/>
    <property type="match status" value="6"/>
</dbReference>
<protein>
    <submittedName>
        <fullName evidence="11">(diamondback moth) hypothetical protein</fullName>
    </submittedName>
</protein>
<dbReference type="GO" id="GO:0043565">
    <property type="term" value="F:sequence-specific DNA binding"/>
    <property type="evidence" value="ECO:0007669"/>
    <property type="project" value="TreeGrafter"/>
</dbReference>
<dbReference type="SUPFAM" id="SSF57667">
    <property type="entry name" value="beta-beta-alpha zinc fingers"/>
    <property type="match status" value="3"/>
</dbReference>
<evidence type="ECO:0000256" key="8">
    <source>
        <dbReference type="SAM" id="Coils"/>
    </source>
</evidence>
<dbReference type="FunFam" id="3.30.160.60:FF:000446">
    <property type="entry name" value="Zinc finger protein"/>
    <property type="match status" value="1"/>
</dbReference>
<dbReference type="GO" id="GO:0005634">
    <property type="term" value="C:nucleus"/>
    <property type="evidence" value="ECO:0007669"/>
    <property type="project" value="UniProtKB-SubCell"/>
</dbReference>
<comment type="subcellular location">
    <subcellularLocation>
        <location evidence="1">Nucleus</location>
    </subcellularLocation>
</comment>
<dbReference type="EMBL" id="CAJHNJ030000125">
    <property type="protein sequence ID" value="CAG9136139.1"/>
    <property type="molecule type" value="Genomic_DNA"/>
</dbReference>
<dbReference type="FunFam" id="3.30.160.60:FF:000145">
    <property type="entry name" value="Zinc finger protein 574"/>
    <property type="match status" value="1"/>
</dbReference>
<evidence type="ECO:0000256" key="1">
    <source>
        <dbReference type="ARBA" id="ARBA00004123"/>
    </source>
</evidence>
<keyword evidence="8" id="KW-0175">Coiled coil</keyword>
<evidence type="ECO:0000259" key="10">
    <source>
        <dbReference type="PROSITE" id="PS50157"/>
    </source>
</evidence>
<comment type="caution">
    <text evidence="11">The sequence shown here is derived from an EMBL/GenBank/DDBJ whole genome shotgun (WGS) entry which is preliminary data.</text>
</comment>
<accession>A0A8S4G7M5</accession>
<feature type="domain" description="C2H2-type" evidence="10">
    <location>
        <begin position="263"/>
        <end position="290"/>
    </location>
</feature>
<evidence type="ECO:0000256" key="7">
    <source>
        <dbReference type="PROSITE-ProRule" id="PRU00042"/>
    </source>
</evidence>
<evidence type="ECO:0000256" key="5">
    <source>
        <dbReference type="ARBA" id="ARBA00022833"/>
    </source>
</evidence>
<dbReference type="PANTHER" id="PTHR24408:SF58">
    <property type="entry name" value="TRANSCRIPTION FACTOR (TFIIIA), PUTATIVE (AFU_ORTHOLOGUE AFUA_1G05150)-RELATED"/>
    <property type="match status" value="1"/>
</dbReference>
<evidence type="ECO:0000256" key="6">
    <source>
        <dbReference type="ARBA" id="ARBA00023242"/>
    </source>
</evidence>
<organism evidence="11 12">
    <name type="scientific">Plutella xylostella</name>
    <name type="common">Diamondback moth</name>
    <name type="synonym">Plutella maculipennis</name>
    <dbReference type="NCBI Taxonomy" id="51655"/>
    <lineage>
        <taxon>Eukaryota</taxon>
        <taxon>Metazoa</taxon>
        <taxon>Ecdysozoa</taxon>
        <taxon>Arthropoda</taxon>
        <taxon>Hexapoda</taxon>
        <taxon>Insecta</taxon>
        <taxon>Pterygota</taxon>
        <taxon>Neoptera</taxon>
        <taxon>Endopterygota</taxon>
        <taxon>Lepidoptera</taxon>
        <taxon>Glossata</taxon>
        <taxon>Ditrysia</taxon>
        <taxon>Yponomeutoidea</taxon>
        <taxon>Plutellidae</taxon>
        <taxon>Plutella</taxon>
    </lineage>
</organism>
<evidence type="ECO:0000256" key="9">
    <source>
        <dbReference type="SAM" id="MobiDB-lite"/>
    </source>
</evidence>
<dbReference type="InterPro" id="IPR013087">
    <property type="entry name" value="Znf_C2H2_type"/>
</dbReference>
<dbReference type="Proteomes" id="UP000653454">
    <property type="component" value="Unassembled WGS sequence"/>
</dbReference>
<dbReference type="GO" id="GO:0008270">
    <property type="term" value="F:zinc ion binding"/>
    <property type="evidence" value="ECO:0007669"/>
    <property type="project" value="UniProtKB-KW"/>
</dbReference>